<dbReference type="Proteomes" id="UP000325081">
    <property type="component" value="Unassembled WGS sequence"/>
</dbReference>
<comment type="caution">
    <text evidence="2">The sequence shown here is derived from an EMBL/GenBank/DDBJ whole genome shotgun (WGS) entry which is preliminary data.</text>
</comment>
<organism evidence="2 3">
    <name type="scientific">Striga asiatica</name>
    <name type="common">Asiatic witchweed</name>
    <name type="synonym">Buchnera asiatica</name>
    <dbReference type="NCBI Taxonomy" id="4170"/>
    <lineage>
        <taxon>Eukaryota</taxon>
        <taxon>Viridiplantae</taxon>
        <taxon>Streptophyta</taxon>
        <taxon>Embryophyta</taxon>
        <taxon>Tracheophyta</taxon>
        <taxon>Spermatophyta</taxon>
        <taxon>Magnoliopsida</taxon>
        <taxon>eudicotyledons</taxon>
        <taxon>Gunneridae</taxon>
        <taxon>Pentapetalae</taxon>
        <taxon>asterids</taxon>
        <taxon>lamiids</taxon>
        <taxon>Lamiales</taxon>
        <taxon>Orobanchaceae</taxon>
        <taxon>Buchnereae</taxon>
        <taxon>Striga</taxon>
    </lineage>
</organism>
<feature type="region of interest" description="Disordered" evidence="1">
    <location>
        <begin position="107"/>
        <end position="132"/>
    </location>
</feature>
<name>A0A5A7NYM1_STRAF</name>
<accession>A0A5A7NYM1</accession>
<protein>
    <submittedName>
        <fullName evidence="2">Mannitol-1-phosphate 5-dehydrogenase</fullName>
    </submittedName>
</protein>
<sequence>MSPELRTELPESRLEPTGLPTSSPEVLTLTPSGFPVSSLVFSTKPHSAARWAAAPISPFVPCRPPDAGGDDPGIVSGDGSLRAIHEVVTGIPSSESILPDFDESCLSWSSSGRLPPQLRHDAAGGGGRKEEK</sequence>
<evidence type="ECO:0000313" key="2">
    <source>
        <dbReference type="EMBL" id="GER25649.1"/>
    </source>
</evidence>
<evidence type="ECO:0000313" key="3">
    <source>
        <dbReference type="Proteomes" id="UP000325081"/>
    </source>
</evidence>
<reference evidence="3" key="1">
    <citation type="journal article" date="2019" name="Curr. Biol.">
        <title>Genome Sequence of Striga asiatica Provides Insight into the Evolution of Plant Parasitism.</title>
        <authorList>
            <person name="Yoshida S."/>
            <person name="Kim S."/>
            <person name="Wafula E.K."/>
            <person name="Tanskanen J."/>
            <person name="Kim Y.M."/>
            <person name="Honaas L."/>
            <person name="Yang Z."/>
            <person name="Spallek T."/>
            <person name="Conn C.E."/>
            <person name="Ichihashi Y."/>
            <person name="Cheong K."/>
            <person name="Cui S."/>
            <person name="Der J.P."/>
            <person name="Gundlach H."/>
            <person name="Jiao Y."/>
            <person name="Hori C."/>
            <person name="Ishida J.K."/>
            <person name="Kasahara H."/>
            <person name="Kiba T."/>
            <person name="Kim M.S."/>
            <person name="Koo N."/>
            <person name="Laohavisit A."/>
            <person name="Lee Y.H."/>
            <person name="Lumba S."/>
            <person name="McCourt P."/>
            <person name="Mortimer J.C."/>
            <person name="Mutuku J.M."/>
            <person name="Nomura T."/>
            <person name="Sasaki-Sekimoto Y."/>
            <person name="Seto Y."/>
            <person name="Wang Y."/>
            <person name="Wakatake T."/>
            <person name="Sakakibara H."/>
            <person name="Demura T."/>
            <person name="Yamaguchi S."/>
            <person name="Yoneyama K."/>
            <person name="Manabe R.I."/>
            <person name="Nelson D.C."/>
            <person name="Schulman A.H."/>
            <person name="Timko M.P."/>
            <person name="dePamphilis C.W."/>
            <person name="Choi D."/>
            <person name="Shirasu K."/>
        </authorList>
    </citation>
    <scope>NUCLEOTIDE SEQUENCE [LARGE SCALE GENOMIC DNA]</scope>
    <source>
        <strain evidence="3">cv. UVA1</strain>
    </source>
</reference>
<feature type="region of interest" description="Disordered" evidence="1">
    <location>
        <begin position="1"/>
        <end position="25"/>
    </location>
</feature>
<gene>
    <name evidence="2" type="ORF">STAS_01245</name>
</gene>
<keyword evidence="3" id="KW-1185">Reference proteome</keyword>
<dbReference type="AlphaFoldDB" id="A0A5A7NYM1"/>
<feature type="compositionally biased region" description="Basic and acidic residues" evidence="1">
    <location>
        <begin position="118"/>
        <end position="132"/>
    </location>
</feature>
<feature type="compositionally biased region" description="Basic and acidic residues" evidence="1">
    <location>
        <begin position="1"/>
        <end position="14"/>
    </location>
</feature>
<dbReference type="EMBL" id="BKCP01000447">
    <property type="protein sequence ID" value="GER25649.1"/>
    <property type="molecule type" value="Genomic_DNA"/>
</dbReference>
<evidence type="ECO:0000256" key="1">
    <source>
        <dbReference type="SAM" id="MobiDB-lite"/>
    </source>
</evidence>
<proteinExistence type="predicted"/>